<feature type="transmembrane region" description="Helical" evidence="7">
    <location>
        <begin position="294"/>
        <end position="317"/>
    </location>
</feature>
<sequence length="453" mass="47756">MAMELQTHENGNMEGTQKDANSQVPSPMETPPRGLATPEEAVNADGDQQPAKSRFTSHQIATIVGTILAALTNMMAYSVITVFYPIEAKKRGISQTVIGMVFSVFSLSYSIGSPLIGKMIPIIGARFAFLAGSFITGGCNILFGFIIDMPTIATFTGFSFAIRILEGLGSAAVLTASAAIVASVCPDDVGKAVSLVETTVGFSFAIGPAVGGLLYHVAGFRIPFFVLGGLVLSTVVVNYFLMPNQGKEAEESGSVRRVLSIPAVWVALFANFVGFAATASLEPTLAIFLDELNFSVMAISLLFVSLGLGYGLFAVIWGVIADAKKCTRILIVVGASGSGGLFLLLGLPQILHLPVWYGIPSGLGLTAVISGLWNSSAALGSLAGPLLGGVITEYYGFGYSIMTIACTSFAVLIITCLFGIWEFRCGKGKREPREAFSSEDNSNDQEMRLLSSK</sequence>
<feature type="transmembrane region" description="Helical" evidence="7">
    <location>
        <begin position="60"/>
        <end position="86"/>
    </location>
</feature>
<dbReference type="InterPro" id="IPR011701">
    <property type="entry name" value="MFS"/>
</dbReference>
<dbReference type="InterPro" id="IPR036259">
    <property type="entry name" value="MFS_trans_sf"/>
</dbReference>
<keyword evidence="5 7" id="KW-0472">Membrane</keyword>
<organism evidence="9 10">
    <name type="scientific">Patiria miniata</name>
    <name type="common">Bat star</name>
    <name type="synonym">Asterina miniata</name>
    <dbReference type="NCBI Taxonomy" id="46514"/>
    <lineage>
        <taxon>Eukaryota</taxon>
        <taxon>Metazoa</taxon>
        <taxon>Echinodermata</taxon>
        <taxon>Eleutherozoa</taxon>
        <taxon>Asterozoa</taxon>
        <taxon>Asteroidea</taxon>
        <taxon>Valvatacea</taxon>
        <taxon>Valvatida</taxon>
        <taxon>Asterinidae</taxon>
        <taxon>Patiria</taxon>
    </lineage>
</organism>
<protein>
    <recommendedName>
        <fullName evidence="8">Major facilitator superfamily (MFS) profile domain-containing protein</fullName>
    </recommendedName>
</protein>
<dbReference type="AlphaFoldDB" id="A0A914AD52"/>
<feature type="region of interest" description="Disordered" evidence="6">
    <location>
        <begin position="432"/>
        <end position="453"/>
    </location>
</feature>
<name>A0A914AD52_PATMI</name>
<dbReference type="EnsemblMetazoa" id="XM_038205922.1">
    <property type="protein sequence ID" value="XP_038061850.1"/>
    <property type="gene ID" value="LOC119732418"/>
</dbReference>
<evidence type="ECO:0000313" key="9">
    <source>
        <dbReference type="EnsemblMetazoa" id="XP_038061850.1"/>
    </source>
</evidence>
<feature type="domain" description="Major facilitator superfamily (MFS) profile" evidence="8">
    <location>
        <begin position="62"/>
        <end position="453"/>
    </location>
</feature>
<keyword evidence="10" id="KW-1185">Reference proteome</keyword>
<dbReference type="RefSeq" id="XP_038061850.1">
    <property type="nucleotide sequence ID" value="XM_038205922.1"/>
</dbReference>
<evidence type="ECO:0000256" key="6">
    <source>
        <dbReference type="SAM" id="MobiDB-lite"/>
    </source>
</evidence>
<dbReference type="PANTHER" id="PTHR23506:SF26">
    <property type="entry name" value="MFS-TYPE TRANSPORTER SLC18B1"/>
    <property type="match status" value="1"/>
</dbReference>
<feature type="transmembrane region" description="Helical" evidence="7">
    <location>
        <begin position="167"/>
        <end position="185"/>
    </location>
</feature>
<feature type="compositionally biased region" description="Polar residues" evidence="6">
    <location>
        <begin position="8"/>
        <end position="25"/>
    </location>
</feature>
<feature type="transmembrane region" description="Helical" evidence="7">
    <location>
        <begin position="92"/>
        <end position="111"/>
    </location>
</feature>
<proteinExistence type="predicted"/>
<dbReference type="PANTHER" id="PTHR23506">
    <property type="entry name" value="GH10249P"/>
    <property type="match status" value="1"/>
</dbReference>
<dbReference type="Pfam" id="PF07690">
    <property type="entry name" value="MFS_1"/>
    <property type="match status" value="1"/>
</dbReference>
<evidence type="ECO:0000313" key="10">
    <source>
        <dbReference type="Proteomes" id="UP000887568"/>
    </source>
</evidence>
<accession>A0A914AD52</accession>
<feature type="transmembrane region" description="Helical" evidence="7">
    <location>
        <begin position="222"/>
        <end position="242"/>
    </location>
</feature>
<feature type="transmembrane region" description="Helical" evidence="7">
    <location>
        <begin position="329"/>
        <end position="351"/>
    </location>
</feature>
<comment type="subcellular location">
    <subcellularLocation>
        <location evidence="1">Membrane</location>
        <topology evidence="1">Multi-pass membrane protein</topology>
    </subcellularLocation>
</comment>
<feature type="transmembrane region" description="Helical" evidence="7">
    <location>
        <begin position="192"/>
        <end position="216"/>
    </location>
</feature>
<dbReference type="PROSITE" id="PS50850">
    <property type="entry name" value="MFS"/>
    <property type="match status" value="1"/>
</dbReference>
<dbReference type="OrthoDB" id="446368at2759"/>
<dbReference type="GeneID" id="119732418"/>
<evidence type="ECO:0000256" key="1">
    <source>
        <dbReference type="ARBA" id="ARBA00004141"/>
    </source>
</evidence>
<dbReference type="Proteomes" id="UP000887568">
    <property type="component" value="Unplaced"/>
</dbReference>
<evidence type="ECO:0000256" key="4">
    <source>
        <dbReference type="ARBA" id="ARBA00022989"/>
    </source>
</evidence>
<feature type="transmembrane region" description="Helical" evidence="7">
    <location>
        <begin position="397"/>
        <end position="421"/>
    </location>
</feature>
<keyword evidence="4 7" id="KW-1133">Transmembrane helix</keyword>
<evidence type="ECO:0000259" key="8">
    <source>
        <dbReference type="PROSITE" id="PS50850"/>
    </source>
</evidence>
<evidence type="ECO:0000256" key="2">
    <source>
        <dbReference type="ARBA" id="ARBA00022448"/>
    </source>
</evidence>
<evidence type="ECO:0000256" key="3">
    <source>
        <dbReference type="ARBA" id="ARBA00022692"/>
    </source>
</evidence>
<feature type="transmembrane region" description="Helical" evidence="7">
    <location>
        <begin position="263"/>
        <end position="288"/>
    </location>
</feature>
<evidence type="ECO:0000256" key="7">
    <source>
        <dbReference type="SAM" id="Phobius"/>
    </source>
</evidence>
<dbReference type="InterPro" id="IPR050930">
    <property type="entry name" value="MFS_Vesicular_Transporter"/>
</dbReference>
<evidence type="ECO:0000256" key="5">
    <source>
        <dbReference type="ARBA" id="ARBA00023136"/>
    </source>
</evidence>
<dbReference type="GO" id="GO:0016020">
    <property type="term" value="C:membrane"/>
    <property type="evidence" value="ECO:0007669"/>
    <property type="project" value="UniProtKB-SubCell"/>
</dbReference>
<feature type="transmembrane region" description="Helical" evidence="7">
    <location>
        <begin position="123"/>
        <end position="147"/>
    </location>
</feature>
<dbReference type="InterPro" id="IPR020846">
    <property type="entry name" value="MFS_dom"/>
</dbReference>
<keyword evidence="2" id="KW-0813">Transport</keyword>
<keyword evidence="3 7" id="KW-0812">Transmembrane</keyword>
<reference evidence="9" key="1">
    <citation type="submission" date="2022-11" db="UniProtKB">
        <authorList>
            <consortium name="EnsemblMetazoa"/>
        </authorList>
    </citation>
    <scope>IDENTIFICATION</scope>
</reference>
<dbReference type="Gene3D" id="1.20.1250.20">
    <property type="entry name" value="MFS general substrate transporter like domains"/>
    <property type="match status" value="2"/>
</dbReference>
<feature type="region of interest" description="Disordered" evidence="6">
    <location>
        <begin position="1"/>
        <end position="53"/>
    </location>
</feature>
<dbReference type="SUPFAM" id="SSF103473">
    <property type="entry name" value="MFS general substrate transporter"/>
    <property type="match status" value="1"/>
</dbReference>
<dbReference type="GO" id="GO:0022857">
    <property type="term" value="F:transmembrane transporter activity"/>
    <property type="evidence" value="ECO:0007669"/>
    <property type="project" value="InterPro"/>
</dbReference>